<name>V9IGH8_APICE</name>
<reference evidence="2" key="1">
    <citation type="submission" date="2011-11" db="EMBL/GenBank/DDBJ databases">
        <title>Decoding the brain transcriptome of the Eastern honeybee (Apis cerana) based on pyrosequencing.</title>
        <authorList>
            <person name="Sun L."/>
            <person name="Zheng H."/>
            <person name="Wang Y."/>
            <person name="Xie X."/>
            <person name="Zhu Y."/>
            <person name="Gu W."/>
            <person name="Wang S."/>
        </authorList>
    </citation>
    <scope>NUCLEOTIDE SEQUENCE</scope>
    <source>
        <tissue evidence="2">Brain</tissue>
    </source>
</reference>
<accession>V9IGH8</accession>
<protein>
    <submittedName>
        <fullName evidence="2">Nucleoporin</fullName>
    </submittedName>
</protein>
<organism evidence="2">
    <name type="scientific">Apis cerana</name>
    <name type="common">Indian honeybee</name>
    <dbReference type="NCBI Taxonomy" id="7461"/>
    <lineage>
        <taxon>Eukaryota</taxon>
        <taxon>Metazoa</taxon>
        <taxon>Ecdysozoa</taxon>
        <taxon>Arthropoda</taxon>
        <taxon>Hexapoda</taxon>
        <taxon>Insecta</taxon>
        <taxon>Pterygota</taxon>
        <taxon>Neoptera</taxon>
        <taxon>Endopterygota</taxon>
        <taxon>Hymenoptera</taxon>
        <taxon>Apocrita</taxon>
        <taxon>Aculeata</taxon>
        <taxon>Apoidea</taxon>
        <taxon>Anthophila</taxon>
        <taxon>Apidae</taxon>
        <taxon>Apis</taxon>
    </lineage>
</organism>
<feature type="region of interest" description="Disordered" evidence="1">
    <location>
        <begin position="30"/>
        <end position="52"/>
    </location>
</feature>
<evidence type="ECO:0000256" key="1">
    <source>
        <dbReference type="SAM" id="MobiDB-lite"/>
    </source>
</evidence>
<dbReference type="AlphaFoldDB" id="V9IGH8"/>
<evidence type="ECO:0000313" key="2">
    <source>
        <dbReference type="EMBL" id="AEY59576.1"/>
    </source>
</evidence>
<sequence>MPKVFGNVNGSSTFESLANQSGGLSFSSLAQKSADTPKSPVFTSGSSFSTWR</sequence>
<dbReference type="EMBL" id="JR042204">
    <property type="protein sequence ID" value="AEY59576.1"/>
    <property type="molecule type" value="mRNA"/>
</dbReference>
<proteinExistence type="evidence at transcript level"/>
<gene>
    <name evidence="2" type="ORF">ACCB03411</name>
</gene>